<feature type="non-terminal residue" evidence="1">
    <location>
        <position position="1"/>
    </location>
</feature>
<reference evidence="1" key="1">
    <citation type="submission" date="2014-05" db="EMBL/GenBank/DDBJ databases">
        <authorList>
            <person name="Chronopoulou M."/>
        </authorList>
    </citation>
    <scope>NUCLEOTIDE SEQUENCE</scope>
    <source>
        <tissue evidence="1">Whole organism</tissue>
    </source>
</reference>
<name>A0A0K2T9V0_LEPSM</name>
<dbReference type="EMBL" id="HACA01005432">
    <property type="protein sequence ID" value="CDW22793.1"/>
    <property type="molecule type" value="Transcribed_RNA"/>
</dbReference>
<evidence type="ECO:0000313" key="1">
    <source>
        <dbReference type="EMBL" id="CDW22793.1"/>
    </source>
</evidence>
<organism evidence="1">
    <name type="scientific">Lepeophtheirus salmonis</name>
    <name type="common">Salmon louse</name>
    <name type="synonym">Caligus salmonis</name>
    <dbReference type="NCBI Taxonomy" id="72036"/>
    <lineage>
        <taxon>Eukaryota</taxon>
        <taxon>Metazoa</taxon>
        <taxon>Ecdysozoa</taxon>
        <taxon>Arthropoda</taxon>
        <taxon>Crustacea</taxon>
        <taxon>Multicrustacea</taxon>
        <taxon>Hexanauplia</taxon>
        <taxon>Copepoda</taxon>
        <taxon>Siphonostomatoida</taxon>
        <taxon>Caligidae</taxon>
        <taxon>Lepeophtheirus</taxon>
    </lineage>
</organism>
<protein>
    <submittedName>
        <fullName evidence="1">Uncharacterized protein</fullName>
    </submittedName>
</protein>
<proteinExistence type="predicted"/>
<accession>A0A0K2T9V0</accession>
<dbReference type="AlphaFoldDB" id="A0A0K2T9V0"/>
<sequence>HQFPCLDLYSSKTRPFPKKQRLTTINNNKIKITSPGFNLREIKEIVH</sequence>